<keyword evidence="3" id="KW-1185">Reference proteome</keyword>
<organism evidence="2 3">
    <name type="scientific">Phytophthora cactorum</name>
    <dbReference type="NCBI Taxonomy" id="29920"/>
    <lineage>
        <taxon>Eukaryota</taxon>
        <taxon>Sar</taxon>
        <taxon>Stramenopiles</taxon>
        <taxon>Oomycota</taxon>
        <taxon>Peronosporomycetes</taxon>
        <taxon>Peronosporales</taxon>
        <taxon>Peronosporaceae</taxon>
        <taxon>Phytophthora</taxon>
    </lineage>
</organism>
<dbReference type="VEuPathDB" id="FungiDB:PC110_g20021"/>
<gene>
    <name evidence="2" type="ORF">PC110_g20021</name>
    <name evidence="1" type="ORF">PC118_g17377</name>
</gene>
<dbReference type="Proteomes" id="UP000251314">
    <property type="component" value="Unassembled WGS sequence"/>
</dbReference>
<dbReference type="OrthoDB" id="129170at2759"/>
<sequence>MWLVSLGDASGSRVNFTKIIAILLHPDGLFAEFQWTWPIRPLGTTDHCGYLGVQAGSKVAVATNWDLAGAQLRLRIRLGSQITLTVNQRSSIAAAAIIPQLLYIGRNAWPDTKTVRYFNTCIRNFLWHGVFDDTTRNQSMWLNLDVMQLPRQDGHMALPDLGAELKAMAAITVSKRALSGFCLDLLAGDIFFPRGAKADAPRQFLTPWCSTFPLREFTKVSNPWRVGAMVVQTAGSKPVTNGPGATVSELLQVIDSVVPDSLVWTHGECEIDLLCLKRCGCSSAETLYRTQYGQLYIEWLPYAEIRHLFLAAGAITVASLGLSPSGLAPGRQVRDMLCNGVTHNGYT</sequence>
<proteinExistence type="predicted"/>
<dbReference type="EMBL" id="RCML01000782">
    <property type="protein sequence ID" value="KAG2969566.1"/>
    <property type="molecule type" value="Genomic_DNA"/>
</dbReference>
<comment type="caution">
    <text evidence="2">The sequence shown here is derived from an EMBL/GenBank/DDBJ whole genome shotgun (WGS) entry which is preliminary data.</text>
</comment>
<dbReference type="EMBL" id="MJFZ01001037">
    <property type="protein sequence ID" value="RAW23547.1"/>
    <property type="molecule type" value="Genomic_DNA"/>
</dbReference>
<reference evidence="2 3" key="1">
    <citation type="submission" date="2018-01" db="EMBL/GenBank/DDBJ databases">
        <title>Draft genome of the strawberry crown rot pathogen Phytophthora cactorum.</title>
        <authorList>
            <person name="Armitage A.D."/>
            <person name="Lysoe E."/>
            <person name="Nellist C.F."/>
            <person name="Harrison R.J."/>
            <person name="Brurberg M.B."/>
        </authorList>
    </citation>
    <scope>NUCLEOTIDE SEQUENCE [LARGE SCALE GENOMIC DNA]</scope>
    <source>
        <strain evidence="2 3">10300</strain>
    </source>
</reference>
<accession>A0A329RFW8</accession>
<evidence type="ECO:0000313" key="3">
    <source>
        <dbReference type="Proteomes" id="UP000251314"/>
    </source>
</evidence>
<evidence type="ECO:0000313" key="2">
    <source>
        <dbReference type="EMBL" id="RAW23547.1"/>
    </source>
</evidence>
<dbReference type="Proteomes" id="UP000697107">
    <property type="component" value="Unassembled WGS sequence"/>
</dbReference>
<evidence type="ECO:0000313" key="1">
    <source>
        <dbReference type="EMBL" id="KAG2969566.1"/>
    </source>
</evidence>
<protein>
    <submittedName>
        <fullName evidence="2">Uncharacterized protein</fullName>
    </submittedName>
</protein>
<reference evidence="1" key="2">
    <citation type="submission" date="2018-10" db="EMBL/GenBank/DDBJ databases">
        <title>Effector identification in a new, highly contiguous assembly of the strawberry crown rot pathogen Phytophthora cactorum.</title>
        <authorList>
            <person name="Armitage A.D."/>
            <person name="Nellist C.F."/>
            <person name="Bates H."/>
            <person name="Vickerstaff R.J."/>
            <person name="Harrison R.J."/>
        </authorList>
    </citation>
    <scope>NUCLEOTIDE SEQUENCE</scope>
    <source>
        <strain evidence="1">P415</strain>
    </source>
</reference>
<dbReference type="AlphaFoldDB" id="A0A329RFW8"/>
<name>A0A329RFW8_9STRA</name>